<evidence type="ECO:0008006" key="5">
    <source>
        <dbReference type="Google" id="ProtNLM"/>
    </source>
</evidence>
<evidence type="ECO:0000256" key="2">
    <source>
        <dbReference type="SAM" id="SignalP"/>
    </source>
</evidence>
<reference evidence="3" key="1">
    <citation type="submission" date="2022-10" db="EMBL/GenBank/DDBJ databases">
        <title>The complete genomes of actinobacterial strains from the NBC collection.</title>
        <authorList>
            <person name="Joergensen T.S."/>
            <person name="Alvarez Arevalo M."/>
            <person name="Sterndorff E.B."/>
            <person name="Faurdal D."/>
            <person name="Vuksanovic O."/>
            <person name="Mourched A.-S."/>
            <person name="Charusanti P."/>
            <person name="Shaw S."/>
            <person name="Blin K."/>
            <person name="Weber T."/>
        </authorList>
    </citation>
    <scope>NUCLEOTIDE SEQUENCE</scope>
    <source>
        <strain evidence="3">NBC_00222</strain>
    </source>
</reference>
<feature type="compositionally biased region" description="Low complexity" evidence="1">
    <location>
        <begin position="83"/>
        <end position="95"/>
    </location>
</feature>
<proteinExistence type="predicted"/>
<dbReference type="Proteomes" id="UP001432222">
    <property type="component" value="Chromosome"/>
</dbReference>
<sequence>MDRRTPITSGRRYTWLPALALAAVAVAGCSSSGGGSTAASAPPSTAGTATAPGTATPSSPAATTPAATPSTAPTPAAPPSATPTPTTATTPAGTGKRPADACTLLTSPQVVAAVGTAGPFRGTHPDKVDGKEVWGCTWGSPQSYVHIRETSPSVLAALKTNPEFTLTPLPGVGEEAYLVQRKDGYRPEVFFVSGGRVYSVEVVKDRSPNDDVNAPAEAAAGSALALALSKLV</sequence>
<keyword evidence="4" id="KW-1185">Reference proteome</keyword>
<dbReference type="EMBL" id="CP108110">
    <property type="protein sequence ID" value="WUQ82145.1"/>
    <property type="molecule type" value="Genomic_DNA"/>
</dbReference>
<organism evidence="3 4">
    <name type="scientific">Kitasatospora purpeofusca</name>
    <dbReference type="NCBI Taxonomy" id="67352"/>
    <lineage>
        <taxon>Bacteria</taxon>
        <taxon>Bacillati</taxon>
        <taxon>Actinomycetota</taxon>
        <taxon>Actinomycetes</taxon>
        <taxon>Kitasatosporales</taxon>
        <taxon>Streptomycetaceae</taxon>
        <taxon>Kitasatospora</taxon>
    </lineage>
</organism>
<feature type="chain" id="PRO_5047431930" description="DUF3558 domain-containing protein" evidence="2">
    <location>
        <begin position="28"/>
        <end position="232"/>
    </location>
</feature>
<dbReference type="RefSeq" id="WP_328953211.1">
    <property type="nucleotide sequence ID" value="NZ_CP108110.1"/>
</dbReference>
<name>A0ABZ1TV25_9ACTN</name>
<feature type="compositionally biased region" description="Low complexity" evidence="1">
    <location>
        <begin position="37"/>
        <end position="74"/>
    </location>
</feature>
<dbReference type="PROSITE" id="PS51257">
    <property type="entry name" value="PROKAR_LIPOPROTEIN"/>
    <property type="match status" value="1"/>
</dbReference>
<evidence type="ECO:0000313" key="4">
    <source>
        <dbReference type="Proteomes" id="UP001432222"/>
    </source>
</evidence>
<gene>
    <name evidence="3" type="ORF">OHA16_03590</name>
</gene>
<protein>
    <recommendedName>
        <fullName evidence="5">DUF3558 domain-containing protein</fullName>
    </recommendedName>
</protein>
<accession>A0ABZ1TV25</accession>
<evidence type="ECO:0000313" key="3">
    <source>
        <dbReference type="EMBL" id="WUQ82145.1"/>
    </source>
</evidence>
<feature type="region of interest" description="Disordered" evidence="1">
    <location>
        <begin position="31"/>
        <end position="100"/>
    </location>
</feature>
<evidence type="ECO:0000256" key="1">
    <source>
        <dbReference type="SAM" id="MobiDB-lite"/>
    </source>
</evidence>
<keyword evidence="2" id="KW-0732">Signal</keyword>
<feature type="signal peptide" evidence="2">
    <location>
        <begin position="1"/>
        <end position="27"/>
    </location>
</feature>